<dbReference type="SMART" id="SM00701">
    <property type="entry name" value="PGRP"/>
    <property type="match status" value="1"/>
</dbReference>
<keyword evidence="7" id="KW-1015">Disulfide bond</keyword>
<dbReference type="AlphaFoldDB" id="A0A6J2TYI9"/>
<keyword evidence="13" id="KW-1185">Reference proteome</keyword>
<feature type="signal peptide" evidence="10">
    <location>
        <begin position="1"/>
        <end position="21"/>
    </location>
</feature>
<dbReference type="PIRSF" id="PIRSF037945">
    <property type="entry name" value="PGRPs"/>
    <property type="match status" value="1"/>
</dbReference>
<dbReference type="GO" id="GO:0005576">
    <property type="term" value="C:extracellular region"/>
    <property type="evidence" value="ECO:0007669"/>
    <property type="project" value="UniProtKB-SubCell"/>
</dbReference>
<accession>A0A6J2TYI9</accession>
<feature type="domain" description="Peptidoglycan recognition protein family" evidence="12">
    <location>
        <begin position="24"/>
        <end position="167"/>
    </location>
</feature>
<dbReference type="Pfam" id="PF01510">
    <property type="entry name" value="Amidase_2"/>
    <property type="match status" value="1"/>
</dbReference>
<sequence>MICERFLIYMVAGVVLGVANAEDLVVVKRSEWGARPATDDMRLLELPADRVVIAHTASTTCNDETSCKERVRNLQRFQMVTARFADIAYHYLIGNDGRVYEGRSATNQGAFAIGHNAGSLGIAFIGSFNENVPTDEALKAAQDLIAEAVRLGQLKEEYQLYGHRQLSPTVSPGDALYAVLQKWPHWQST</sequence>
<evidence type="ECO:0000256" key="9">
    <source>
        <dbReference type="PIRSR" id="PIRSR037945-1"/>
    </source>
</evidence>
<feature type="chain" id="PRO_5026889739" description="Peptidoglycan-recognition protein" evidence="10">
    <location>
        <begin position="22"/>
        <end position="189"/>
    </location>
</feature>
<dbReference type="CTD" id="38858"/>
<evidence type="ECO:0000313" key="14">
    <source>
        <dbReference type="RefSeq" id="XP_030380198.1"/>
    </source>
</evidence>
<dbReference type="SMART" id="SM00644">
    <property type="entry name" value="Ami_2"/>
    <property type="match status" value="1"/>
</dbReference>
<keyword evidence="3" id="KW-0964">Secreted</keyword>
<dbReference type="InterPro" id="IPR015510">
    <property type="entry name" value="PGRP"/>
</dbReference>
<keyword evidence="6 8" id="KW-0391">Immunity</keyword>
<dbReference type="GO" id="GO:0008745">
    <property type="term" value="F:N-acetylmuramoyl-L-alanine amidase activity"/>
    <property type="evidence" value="ECO:0007669"/>
    <property type="project" value="InterPro"/>
</dbReference>
<comment type="subcellular location">
    <subcellularLocation>
        <location evidence="1">Secreted</location>
    </subcellularLocation>
</comment>
<evidence type="ECO:0000256" key="8">
    <source>
        <dbReference type="PIRNR" id="PIRNR037945"/>
    </source>
</evidence>
<dbReference type="OrthoDB" id="10001926at2759"/>
<evidence type="ECO:0000256" key="4">
    <source>
        <dbReference type="ARBA" id="ARBA00022588"/>
    </source>
</evidence>
<dbReference type="GO" id="GO:0008270">
    <property type="term" value="F:zinc ion binding"/>
    <property type="evidence" value="ECO:0007669"/>
    <property type="project" value="InterPro"/>
</dbReference>
<gene>
    <name evidence="14" type="primary">LOC115628292</name>
</gene>
<dbReference type="GeneID" id="115628292"/>
<dbReference type="GO" id="GO:0042834">
    <property type="term" value="F:peptidoglycan binding"/>
    <property type="evidence" value="ECO:0007669"/>
    <property type="project" value="InterPro"/>
</dbReference>
<dbReference type="Gene3D" id="3.40.80.10">
    <property type="entry name" value="Peptidoglycan recognition protein-like"/>
    <property type="match status" value="1"/>
</dbReference>
<evidence type="ECO:0000256" key="1">
    <source>
        <dbReference type="ARBA" id="ARBA00004613"/>
    </source>
</evidence>
<feature type="disulfide bond" evidence="9">
    <location>
        <begin position="61"/>
        <end position="67"/>
    </location>
</feature>
<evidence type="ECO:0000256" key="6">
    <source>
        <dbReference type="ARBA" id="ARBA00022859"/>
    </source>
</evidence>
<dbReference type="GO" id="GO:0045087">
    <property type="term" value="P:innate immune response"/>
    <property type="evidence" value="ECO:0007669"/>
    <property type="project" value="UniProtKB-KW"/>
</dbReference>
<evidence type="ECO:0000259" key="12">
    <source>
        <dbReference type="SMART" id="SM00701"/>
    </source>
</evidence>
<dbReference type="CDD" id="cd06583">
    <property type="entry name" value="PGRP"/>
    <property type="match status" value="1"/>
</dbReference>
<evidence type="ECO:0000256" key="10">
    <source>
        <dbReference type="SAM" id="SignalP"/>
    </source>
</evidence>
<dbReference type="PANTHER" id="PTHR11022">
    <property type="entry name" value="PEPTIDOGLYCAN RECOGNITION PROTEIN"/>
    <property type="match status" value="1"/>
</dbReference>
<dbReference type="InterPro" id="IPR006619">
    <property type="entry name" value="PGRP_domain_met/bac"/>
</dbReference>
<dbReference type="InterPro" id="IPR002502">
    <property type="entry name" value="Amidase_domain"/>
</dbReference>
<evidence type="ECO:0000256" key="5">
    <source>
        <dbReference type="ARBA" id="ARBA00022729"/>
    </source>
</evidence>
<evidence type="ECO:0000259" key="11">
    <source>
        <dbReference type="SMART" id="SM00644"/>
    </source>
</evidence>
<keyword evidence="5 10" id="KW-0732">Signal</keyword>
<dbReference type="Proteomes" id="UP000504634">
    <property type="component" value="Unplaced"/>
</dbReference>
<evidence type="ECO:0000256" key="2">
    <source>
        <dbReference type="ARBA" id="ARBA00007553"/>
    </source>
</evidence>
<organism evidence="13 14">
    <name type="scientific">Drosophila lebanonensis</name>
    <name type="common">Fruit fly</name>
    <name type="synonym">Scaptodrosophila lebanonensis</name>
    <dbReference type="NCBI Taxonomy" id="7225"/>
    <lineage>
        <taxon>Eukaryota</taxon>
        <taxon>Metazoa</taxon>
        <taxon>Ecdysozoa</taxon>
        <taxon>Arthropoda</taxon>
        <taxon>Hexapoda</taxon>
        <taxon>Insecta</taxon>
        <taxon>Pterygota</taxon>
        <taxon>Neoptera</taxon>
        <taxon>Endopterygota</taxon>
        <taxon>Diptera</taxon>
        <taxon>Brachycera</taxon>
        <taxon>Muscomorpha</taxon>
        <taxon>Ephydroidea</taxon>
        <taxon>Drosophilidae</taxon>
        <taxon>Scaptodrosophila</taxon>
    </lineage>
</organism>
<dbReference type="SUPFAM" id="SSF55846">
    <property type="entry name" value="N-acetylmuramoyl-L-alanine amidase-like"/>
    <property type="match status" value="1"/>
</dbReference>
<feature type="domain" description="N-acetylmuramoyl-L-alanine amidase" evidence="11">
    <location>
        <begin position="41"/>
        <end position="173"/>
    </location>
</feature>
<evidence type="ECO:0000313" key="13">
    <source>
        <dbReference type="Proteomes" id="UP000504634"/>
    </source>
</evidence>
<protein>
    <recommendedName>
        <fullName evidence="8">Peptidoglycan-recognition protein</fullName>
    </recommendedName>
</protein>
<comment type="similarity">
    <text evidence="2 8">Belongs to the N-acetylmuramoyl-L-alanine amidase 2 family.</text>
</comment>
<proteinExistence type="inferred from homology"/>
<dbReference type="InterPro" id="IPR036505">
    <property type="entry name" value="Amidase/PGRP_sf"/>
</dbReference>
<evidence type="ECO:0000256" key="3">
    <source>
        <dbReference type="ARBA" id="ARBA00022525"/>
    </source>
</evidence>
<dbReference type="GO" id="GO:0009253">
    <property type="term" value="P:peptidoglycan catabolic process"/>
    <property type="evidence" value="ECO:0007669"/>
    <property type="project" value="InterPro"/>
</dbReference>
<dbReference type="RefSeq" id="XP_030380198.1">
    <property type="nucleotide sequence ID" value="XM_030524338.1"/>
</dbReference>
<dbReference type="InterPro" id="IPR017331">
    <property type="entry name" value="Peptidoglycan_recognition"/>
</dbReference>
<reference evidence="14" key="1">
    <citation type="submission" date="2025-08" db="UniProtKB">
        <authorList>
            <consortium name="RefSeq"/>
        </authorList>
    </citation>
    <scope>IDENTIFICATION</scope>
    <source>
        <strain evidence="14">11010-0011.00</strain>
        <tissue evidence="14">Whole body</tissue>
    </source>
</reference>
<dbReference type="PANTHER" id="PTHR11022:SF75">
    <property type="entry name" value="PEPTIDOGLYCAN-RECOGNITION PROTEIN SB1-RELATED"/>
    <property type="match status" value="1"/>
</dbReference>
<name>A0A6J2TYI9_DROLE</name>
<evidence type="ECO:0000256" key="7">
    <source>
        <dbReference type="ARBA" id="ARBA00023157"/>
    </source>
</evidence>
<keyword evidence="4 8" id="KW-0399">Innate immunity</keyword>
<dbReference type="FunFam" id="3.40.80.10:FF:000001">
    <property type="entry name" value="Peptidoglycan recognition protein 1"/>
    <property type="match status" value="1"/>
</dbReference>